<name>A0A2M7Z6F2_9BACT</name>
<gene>
    <name evidence="1" type="ORF">CO137_03080</name>
</gene>
<dbReference type="AlphaFoldDB" id="A0A2M7Z6F2"/>
<dbReference type="EMBL" id="PFVJ01000064">
    <property type="protein sequence ID" value="PJA89665.1"/>
    <property type="molecule type" value="Genomic_DNA"/>
</dbReference>
<proteinExistence type="predicted"/>
<accession>A0A2M7Z6F2</accession>
<sequence>MATLEEFQELLKQAYENPSNMVLLQTLFLEFVRRECDPRPKNNLLIKTINGSIVSIPKNSFLHVEKAGETTSIIIKTSCVARDGMALTFATKKEMDKTMQKIIDFLS</sequence>
<protein>
    <submittedName>
        <fullName evidence="1">Uncharacterized protein</fullName>
    </submittedName>
</protein>
<reference evidence="2" key="1">
    <citation type="submission" date="2017-09" db="EMBL/GenBank/DDBJ databases">
        <title>Depth-based differentiation of microbial function through sediment-hosted aquifers and enrichment of novel symbionts in the deep terrestrial subsurface.</title>
        <authorList>
            <person name="Probst A.J."/>
            <person name="Ladd B."/>
            <person name="Jarett J.K."/>
            <person name="Geller-Mcgrath D.E."/>
            <person name="Sieber C.M.K."/>
            <person name="Emerson J.B."/>
            <person name="Anantharaman K."/>
            <person name="Thomas B.C."/>
            <person name="Malmstrom R."/>
            <person name="Stieglmeier M."/>
            <person name="Klingl A."/>
            <person name="Woyke T."/>
            <person name="Ryan C.M."/>
            <person name="Banfield J.F."/>
        </authorList>
    </citation>
    <scope>NUCLEOTIDE SEQUENCE [LARGE SCALE GENOMIC DNA]</scope>
</reference>
<evidence type="ECO:0000313" key="1">
    <source>
        <dbReference type="EMBL" id="PJA89665.1"/>
    </source>
</evidence>
<dbReference type="Proteomes" id="UP000230843">
    <property type="component" value="Unassembled WGS sequence"/>
</dbReference>
<comment type="caution">
    <text evidence="1">The sequence shown here is derived from an EMBL/GenBank/DDBJ whole genome shotgun (WGS) entry which is preliminary data.</text>
</comment>
<evidence type="ECO:0000313" key="2">
    <source>
        <dbReference type="Proteomes" id="UP000230843"/>
    </source>
</evidence>
<organism evidence="1 2">
    <name type="scientific">Candidatus Magasanikbacteria bacterium CG_4_9_14_3_um_filter_32_9</name>
    <dbReference type="NCBI Taxonomy" id="1974644"/>
    <lineage>
        <taxon>Bacteria</taxon>
        <taxon>Candidatus Magasanikiibacteriota</taxon>
    </lineage>
</organism>